<evidence type="ECO:0000256" key="1">
    <source>
        <dbReference type="ARBA" id="ARBA00022475"/>
    </source>
</evidence>
<dbReference type="NCBIfam" id="TIGR02209">
    <property type="entry name" value="ftsL_broad"/>
    <property type="match status" value="1"/>
</dbReference>
<keyword evidence="3 7" id="KW-0812">Transmembrane</keyword>
<dbReference type="GO" id="GO:0051301">
    <property type="term" value="P:cell division"/>
    <property type="evidence" value="ECO:0007669"/>
    <property type="project" value="UniProtKB-KW"/>
</dbReference>
<comment type="function">
    <text evidence="7">Essential cell division protein.</text>
</comment>
<evidence type="ECO:0000256" key="7">
    <source>
        <dbReference type="HAMAP-Rule" id="MF_00910"/>
    </source>
</evidence>
<gene>
    <name evidence="7" type="primary">ftsL</name>
    <name evidence="10" type="ORF">JOC31_000444</name>
</gene>
<evidence type="ECO:0000256" key="5">
    <source>
        <dbReference type="ARBA" id="ARBA00023136"/>
    </source>
</evidence>
<dbReference type="HAMAP" id="MF_00910">
    <property type="entry name" value="FtsL"/>
    <property type="match status" value="1"/>
</dbReference>
<dbReference type="InterPro" id="IPR007060">
    <property type="entry name" value="FtsL/DivIC"/>
</dbReference>
<keyword evidence="5 7" id="KW-0472">Membrane</keyword>
<evidence type="ECO:0000256" key="4">
    <source>
        <dbReference type="ARBA" id="ARBA00022989"/>
    </source>
</evidence>
<evidence type="ECO:0000313" key="11">
    <source>
        <dbReference type="Proteomes" id="UP000809081"/>
    </source>
</evidence>
<dbReference type="InterPro" id="IPR011922">
    <property type="entry name" value="Cell_div_FtsL"/>
</dbReference>
<proteinExistence type="inferred from homology"/>
<accession>A0ABS2PJN9</accession>
<feature type="transmembrane region" description="Helical" evidence="7">
    <location>
        <begin position="27"/>
        <end position="46"/>
    </location>
</feature>
<reference evidence="10 11" key="1">
    <citation type="submission" date="2021-01" db="EMBL/GenBank/DDBJ databases">
        <title>Genomic Encyclopedia of Type Strains, Phase IV (KMG-IV): sequencing the most valuable type-strain genomes for metagenomic binning, comparative biology and taxonomic classification.</title>
        <authorList>
            <person name="Goeker M."/>
        </authorList>
    </citation>
    <scope>NUCLEOTIDE SEQUENCE [LARGE SCALE GENOMIC DNA]</scope>
    <source>
        <strain evidence="10 11">DSM 27513</strain>
    </source>
</reference>
<evidence type="ECO:0000256" key="8">
    <source>
        <dbReference type="NCBIfam" id="TIGR02209"/>
    </source>
</evidence>
<keyword evidence="11" id="KW-1185">Reference proteome</keyword>
<dbReference type="Proteomes" id="UP000809081">
    <property type="component" value="Unassembled WGS sequence"/>
</dbReference>
<dbReference type="EMBL" id="JAFBEI010000006">
    <property type="protein sequence ID" value="MBM7635643.1"/>
    <property type="molecule type" value="Genomic_DNA"/>
</dbReference>
<comment type="similarity">
    <text evidence="7">Belongs to the FtsL family.</text>
</comment>
<comment type="subcellular location">
    <subcellularLocation>
        <location evidence="7">Cell membrane</location>
        <topology evidence="7">Single-pass type II membrane protein</topology>
    </subcellularLocation>
    <text evidence="7">Localizes to the division septum where it forms a ring structure.</text>
</comment>
<evidence type="ECO:0000313" key="10">
    <source>
        <dbReference type="EMBL" id="MBM7635643.1"/>
    </source>
</evidence>
<keyword evidence="1 7" id="KW-1003">Cell membrane</keyword>
<keyword evidence="2 7" id="KW-0132">Cell division</keyword>
<evidence type="ECO:0000256" key="9">
    <source>
        <dbReference type="SAM" id="Coils"/>
    </source>
</evidence>
<evidence type="ECO:0000256" key="2">
    <source>
        <dbReference type="ARBA" id="ARBA00022618"/>
    </source>
</evidence>
<comment type="caution">
    <text evidence="10">The sequence shown here is derived from an EMBL/GenBank/DDBJ whole genome shotgun (WGS) entry which is preliminary data.</text>
</comment>
<dbReference type="RefSeq" id="WP_205016573.1">
    <property type="nucleotide sequence ID" value="NZ_JAFBEI010000006.1"/>
</dbReference>
<dbReference type="Pfam" id="PF04977">
    <property type="entry name" value="DivIC"/>
    <property type="match status" value="1"/>
</dbReference>
<evidence type="ECO:0000256" key="3">
    <source>
        <dbReference type="ARBA" id="ARBA00022692"/>
    </source>
</evidence>
<evidence type="ECO:0000256" key="6">
    <source>
        <dbReference type="ARBA" id="ARBA00023306"/>
    </source>
</evidence>
<keyword evidence="6 7" id="KW-0131">Cell cycle</keyword>
<organism evidence="10 11">
    <name type="scientific">Streptococcus saliviloxodontae</name>
    <dbReference type="NCBI Taxonomy" id="1349416"/>
    <lineage>
        <taxon>Bacteria</taxon>
        <taxon>Bacillati</taxon>
        <taxon>Bacillota</taxon>
        <taxon>Bacilli</taxon>
        <taxon>Lactobacillales</taxon>
        <taxon>Streptococcaceae</taxon>
        <taxon>Streptococcus</taxon>
    </lineage>
</organism>
<keyword evidence="9" id="KW-0175">Coiled coil</keyword>
<protein>
    <recommendedName>
        <fullName evidence="7 8">Cell division protein FtsL</fullName>
    </recommendedName>
</protein>
<name>A0ABS2PJN9_9STRE</name>
<feature type="coiled-coil region" evidence="9">
    <location>
        <begin position="50"/>
        <end position="84"/>
    </location>
</feature>
<keyword evidence="4 7" id="KW-1133">Transmembrane helix</keyword>
<sequence>MPRDRRSQAVAVALSNRIRQLSRLEKAFYGAIIITAITMAVSLVYLQSRNQEVKQQITDLNYQINDAETALNNAKQEVNELTRADRIKQIAGQAGLSIQNDNIQKVDDK</sequence>